<comment type="caution">
    <text evidence="2">The sequence shown here is derived from an EMBL/GenBank/DDBJ whole genome shotgun (WGS) entry which is preliminary data.</text>
</comment>
<accession>A0A316GPE0</accession>
<dbReference type="RefSeq" id="WP_109758585.1">
    <property type="nucleotide sequence ID" value="NZ_CP034588.1"/>
</dbReference>
<evidence type="ECO:0008006" key="4">
    <source>
        <dbReference type="Google" id="ProtNLM"/>
    </source>
</evidence>
<feature type="transmembrane region" description="Helical" evidence="1">
    <location>
        <begin position="62"/>
        <end position="83"/>
    </location>
</feature>
<protein>
    <recommendedName>
        <fullName evidence="4">DUF2214 domain-containing protein</fullName>
    </recommendedName>
</protein>
<feature type="transmembrane region" description="Helical" evidence="1">
    <location>
        <begin position="119"/>
        <end position="138"/>
    </location>
</feature>
<sequence length="141" mass="14765">MTELAALLEATSLAQALKASRWLYPLINAGHILGIALLVGAVIPMDVAALRGRDMTAGLHPWAIAGLLLAAACGLLLFITQAGDYVVNGWFRAKMALLALAVANALWHLNATGSALQRAALPSLILWPAILVLGRMIGYSG</sequence>
<keyword evidence="1" id="KW-0472">Membrane</keyword>
<feature type="transmembrane region" description="Helical" evidence="1">
    <location>
        <begin position="89"/>
        <end position="107"/>
    </location>
</feature>
<keyword evidence="1" id="KW-1133">Transmembrane helix</keyword>
<dbReference type="OrthoDB" id="118399at2"/>
<proteinExistence type="predicted"/>
<name>A0A316GPE0_9RHOB</name>
<evidence type="ECO:0000256" key="1">
    <source>
        <dbReference type="SAM" id="Phobius"/>
    </source>
</evidence>
<reference evidence="2 3" key="1">
    <citation type="submission" date="2018-05" db="EMBL/GenBank/DDBJ databases">
        <title>Genomic Encyclopedia of Type Strains, Phase IV (KMG-IV): sequencing the most valuable type-strain genomes for metagenomic binning, comparative biology and taxonomic classification.</title>
        <authorList>
            <person name="Goeker M."/>
        </authorList>
    </citation>
    <scope>NUCLEOTIDE SEQUENCE [LARGE SCALE GENOMIC DNA]</scope>
    <source>
        <strain evidence="2 3">DSM 103371</strain>
    </source>
</reference>
<feature type="transmembrane region" description="Helical" evidence="1">
    <location>
        <begin position="26"/>
        <end position="50"/>
    </location>
</feature>
<dbReference type="KEGG" id="salo:EF888_08455"/>
<keyword evidence="3" id="KW-1185">Reference proteome</keyword>
<dbReference type="Proteomes" id="UP000245390">
    <property type="component" value="Unassembled WGS sequence"/>
</dbReference>
<organism evidence="2 3">
    <name type="scientific">Silicimonas algicola</name>
    <dbReference type="NCBI Taxonomy" id="1826607"/>
    <lineage>
        <taxon>Bacteria</taxon>
        <taxon>Pseudomonadati</taxon>
        <taxon>Pseudomonadota</taxon>
        <taxon>Alphaproteobacteria</taxon>
        <taxon>Rhodobacterales</taxon>
        <taxon>Paracoccaceae</taxon>
    </lineage>
</organism>
<keyword evidence="1" id="KW-0812">Transmembrane</keyword>
<gene>
    <name evidence="2" type="ORF">C8D95_10338</name>
</gene>
<evidence type="ECO:0000313" key="3">
    <source>
        <dbReference type="Proteomes" id="UP000245390"/>
    </source>
</evidence>
<evidence type="ECO:0000313" key="2">
    <source>
        <dbReference type="EMBL" id="PWK56807.1"/>
    </source>
</evidence>
<dbReference type="EMBL" id="QGGV01000003">
    <property type="protein sequence ID" value="PWK56807.1"/>
    <property type="molecule type" value="Genomic_DNA"/>
</dbReference>
<dbReference type="AlphaFoldDB" id="A0A316GPE0"/>